<organism evidence="15 16">
    <name type="scientific">Metarhizium rileyi (strain RCEF 4871)</name>
    <name type="common">Nomuraea rileyi</name>
    <dbReference type="NCBI Taxonomy" id="1649241"/>
    <lineage>
        <taxon>Eukaryota</taxon>
        <taxon>Fungi</taxon>
        <taxon>Dikarya</taxon>
        <taxon>Ascomycota</taxon>
        <taxon>Pezizomycotina</taxon>
        <taxon>Sordariomycetes</taxon>
        <taxon>Hypocreomycetidae</taxon>
        <taxon>Hypocreales</taxon>
        <taxon>Clavicipitaceae</taxon>
        <taxon>Metarhizium</taxon>
    </lineage>
</organism>
<proteinExistence type="inferred from homology"/>
<accession>A0A167C2Y4</accession>
<dbReference type="GO" id="GO:0005789">
    <property type="term" value="C:endoplasmic reticulum membrane"/>
    <property type="evidence" value="ECO:0007669"/>
    <property type="project" value="UniProtKB-SubCell"/>
</dbReference>
<dbReference type="AlphaFoldDB" id="A0A167C2Y4"/>
<dbReference type="PANTHER" id="PTHR24304:SF2">
    <property type="entry name" value="24-HYDROXYCHOLESTEROL 7-ALPHA-HYDROXYLASE"/>
    <property type="match status" value="1"/>
</dbReference>
<dbReference type="InterPro" id="IPR036396">
    <property type="entry name" value="Cyt_P450_sf"/>
</dbReference>
<evidence type="ECO:0000256" key="12">
    <source>
        <dbReference type="PIRSR" id="PIRSR602403-1"/>
    </source>
</evidence>
<dbReference type="OrthoDB" id="1055148at2759"/>
<evidence type="ECO:0000256" key="9">
    <source>
        <dbReference type="ARBA" id="ARBA00023033"/>
    </source>
</evidence>
<comment type="caution">
    <text evidence="15">The sequence shown here is derived from an EMBL/GenBank/DDBJ whole genome shotgun (WGS) entry which is preliminary data.</text>
</comment>
<keyword evidence="16" id="KW-1185">Reference proteome</keyword>
<keyword evidence="9 13" id="KW-0503">Monooxygenase</keyword>
<dbReference type="OMA" id="NFLMPWA"/>
<keyword evidence="10 14" id="KW-0472">Membrane</keyword>
<feature type="binding site" description="axial binding residue" evidence="12">
    <location>
        <position position="474"/>
    </location>
    <ligand>
        <name>heme</name>
        <dbReference type="ChEBI" id="CHEBI:30413"/>
    </ligand>
    <ligandPart>
        <name>Fe</name>
        <dbReference type="ChEBI" id="CHEBI:18248"/>
    </ligandPart>
</feature>
<evidence type="ECO:0000256" key="4">
    <source>
        <dbReference type="ARBA" id="ARBA00022617"/>
    </source>
</evidence>
<evidence type="ECO:0000256" key="6">
    <source>
        <dbReference type="ARBA" id="ARBA00022824"/>
    </source>
</evidence>
<evidence type="ECO:0000256" key="11">
    <source>
        <dbReference type="ARBA" id="ARBA00029435"/>
    </source>
</evidence>
<dbReference type="EMBL" id="AZHC01000018">
    <property type="protein sequence ID" value="OAA40715.1"/>
    <property type="molecule type" value="Genomic_DNA"/>
</dbReference>
<dbReference type="PRINTS" id="PR00385">
    <property type="entry name" value="P450"/>
</dbReference>
<dbReference type="PROSITE" id="PS00086">
    <property type="entry name" value="CYTOCHROME_P450"/>
    <property type="match status" value="1"/>
</dbReference>
<evidence type="ECO:0000256" key="1">
    <source>
        <dbReference type="ARBA" id="ARBA00001971"/>
    </source>
</evidence>
<gene>
    <name evidence="15" type="ORF">NOR_05803</name>
</gene>
<evidence type="ECO:0000313" key="16">
    <source>
        <dbReference type="Proteomes" id="UP000243498"/>
    </source>
</evidence>
<dbReference type="Pfam" id="PF00067">
    <property type="entry name" value="p450"/>
    <property type="match status" value="1"/>
</dbReference>
<dbReference type="SUPFAM" id="SSF48264">
    <property type="entry name" value="Cytochrome P450"/>
    <property type="match status" value="1"/>
</dbReference>
<dbReference type="InterPro" id="IPR001128">
    <property type="entry name" value="Cyt_P450"/>
</dbReference>
<dbReference type="PRINTS" id="PR00465">
    <property type="entry name" value="EP450IV"/>
</dbReference>
<evidence type="ECO:0000256" key="7">
    <source>
        <dbReference type="ARBA" id="ARBA00023002"/>
    </source>
</evidence>
<evidence type="ECO:0000256" key="5">
    <source>
        <dbReference type="ARBA" id="ARBA00022723"/>
    </source>
</evidence>
<comment type="similarity">
    <text evidence="3 13">Belongs to the cytochrome P450 family.</text>
</comment>
<name>A0A167C2Y4_METRR</name>
<dbReference type="CDD" id="cd11042">
    <property type="entry name" value="CYP51-like"/>
    <property type="match status" value="1"/>
</dbReference>
<comment type="subcellular location">
    <subcellularLocation>
        <location evidence="2">Endoplasmic reticulum membrane</location>
        <topology evidence="2">Single-pass membrane protein</topology>
    </subcellularLocation>
</comment>
<keyword evidence="14" id="KW-0812">Transmembrane</keyword>
<dbReference type="PANTHER" id="PTHR24304">
    <property type="entry name" value="CYTOCHROME P450 FAMILY 7"/>
    <property type="match status" value="1"/>
</dbReference>
<sequence>MDYLAKPVDAVTIGHHSLVEQLKQTCRSFPVLFLGSCLLVVVVFLVVVNLIRQQLPRSKSEPPLVFHWIPFIGNVVSYGLDPLDFYSQCQKKHGDIFTFILLGRKMTVYLGIEGNDFILNGQLQDVNAEEIYAPLTTPVFGSDIIYDCPNAKLMEQKKFVKFGLTHNALCSYVPLIEKEVVDYLKVAPAFKGSSGVVNIPAAMAEITIFTASRTLQGKEVRNKLSAEFAELYHDLDLGFRPINFLMPWAPLPQNRRRDAAHAKMRSIYIHLINQRRASGKSPNGEDTDMIWHLMTCVYKNGTPLPDKEIAHMMITLLMAGQHSSSSTSSWIMLRLASRPDIVEELYQEQVQNLGFTGTEPLEYSDIDKLPLLQNVIKETLRVHSSIHSIMRKVMRPIPVPNSDYVIGSDKVLVSSPIMSHMSEEHFNRAHVWNPHRWRDISTEEKGDMVDYGYGTVSKGTKSPYLPFGAGRHRCIGEKFAYVNLCTIVSTLVRNMKFTTMDGKSTVPATDYNSLFSRPMQPSMIRWERRSNAD</sequence>
<dbReference type="GO" id="GO:0005506">
    <property type="term" value="F:iron ion binding"/>
    <property type="evidence" value="ECO:0007669"/>
    <property type="project" value="InterPro"/>
</dbReference>
<dbReference type="GO" id="GO:0020037">
    <property type="term" value="F:heme binding"/>
    <property type="evidence" value="ECO:0007669"/>
    <property type="project" value="InterPro"/>
</dbReference>
<dbReference type="InterPro" id="IPR050529">
    <property type="entry name" value="CYP450_sterol_14alpha_dmase"/>
</dbReference>
<dbReference type="Proteomes" id="UP000243498">
    <property type="component" value="Unassembled WGS sequence"/>
</dbReference>
<keyword evidence="8 12" id="KW-0408">Iron</keyword>
<comment type="cofactor">
    <cofactor evidence="1 12">
        <name>heme</name>
        <dbReference type="ChEBI" id="CHEBI:30413"/>
    </cofactor>
</comment>
<evidence type="ECO:0000256" key="2">
    <source>
        <dbReference type="ARBA" id="ARBA00004389"/>
    </source>
</evidence>
<dbReference type="FunFam" id="1.10.630.10:FF:000033">
    <property type="entry name" value="14-alpha sterol demethylase"/>
    <property type="match status" value="1"/>
</dbReference>
<evidence type="ECO:0000256" key="14">
    <source>
        <dbReference type="SAM" id="Phobius"/>
    </source>
</evidence>
<feature type="transmembrane region" description="Helical" evidence="14">
    <location>
        <begin position="31"/>
        <end position="51"/>
    </location>
</feature>
<dbReference type="Gene3D" id="1.10.630.10">
    <property type="entry name" value="Cytochrome P450"/>
    <property type="match status" value="1"/>
</dbReference>
<dbReference type="InterPro" id="IPR017972">
    <property type="entry name" value="Cyt_P450_CS"/>
</dbReference>
<keyword evidence="4 12" id="KW-0349">Heme</keyword>
<evidence type="ECO:0000256" key="13">
    <source>
        <dbReference type="RuleBase" id="RU000461"/>
    </source>
</evidence>
<evidence type="ECO:0000256" key="3">
    <source>
        <dbReference type="ARBA" id="ARBA00010617"/>
    </source>
</evidence>
<keyword evidence="5 12" id="KW-0479">Metal-binding</keyword>
<keyword evidence="7 13" id="KW-0560">Oxidoreductase</keyword>
<evidence type="ECO:0000256" key="8">
    <source>
        <dbReference type="ARBA" id="ARBA00023004"/>
    </source>
</evidence>
<comment type="pathway">
    <text evidence="11">Steroid metabolism; ergosterol biosynthesis.</text>
</comment>
<dbReference type="GO" id="GO:0008398">
    <property type="term" value="F:sterol 14-demethylase activity"/>
    <property type="evidence" value="ECO:0007669"/>
    <property type="project" value="UniProtKB-ARBA"/>
</dbReference>
<dbReference type="STRING" id="1081105.A0A167C2Y4"/>
<keyword evidence="14" id="KW-1133">Transmembrane helix</keyword>
<evidence type="ECO:0000256" key="10">
    <source>
        <dbReference type="ARBA" id="ARBA00023136"/>
    </source>
</evidence>
<evidence type="ECO:0000313" key="15">
    <source>
        <dbReference type="EMBL" id="OAA40715.1"/>
    </source>
</evidence>
<dbReference type="InterPro" id="IPR002403">
    <property type="entry name" value="Cyt_P450_E_grp-IV"/>
</dbReference>
<reference evidence="15 16" key="1">
    <citation type="journal article" date="2016" name="Genome Biol. Evol.">
        <title>Divergent and convergent evolution of fungal pathogenicity.</title>
        <authorList>
            <person name="Shang Y."/>
            <person name="Xiao G."/>
            <person name="Zheng P."/>
            <person name="Cen K."/>
            <person name="Zhan S."/>
            <person name="Wang C."/>
        </authorList>
    </citation>
    <scope>NUCLEOTIDE SEQUENCE [LARGE SCALE GENOMIC DNA]</scope>
    <source>
        <strain evidence="15 16">RCEF 4871</strain>
    </source>
</reference>
<protein>
    <submittedName>
        <fullName evidence="15">Cytochrome P450 51A</fullName>
    </submittedName>
</protein>
<keyword evidence="6" id="KW-0256">Endoplasmic reticulum</keyword>